<dbReference type="Gene3D" id="3.90.180.10">
    <property type="entry name" value="Medium-chain alcohol dehydrogenases, catalytic domain"/>
    <property type="match status" value="1"/>
</dbReference>
<dbReference type="SUPFAM" id="SSF51735">
    <property type="entry name" value="NAD(P)-binding Rossmann-fold domains"/>
    <property type="match status" value="1"/>
</dbReference>
<dbReference type="GO" id="GO:0008270">
    <property type="term" value="F:zinc ion binding"/>
    <property type="evidence" value="ECO:0007669"/>
    <property type="project" value="InterPro"/>
</dbReference>
<comment type="similarity">
    <text evidence="5">Belongs to the zinc-containing alcohol dehydrogenase family.</text>
</comment>
<organism evidence="8 9">
    <name type="scientific">Streptomonospora litoralis</name>
    <dbReference type="NCBI Taxonomy" id="2498135"/>
    <lineage>
        <taxon>Bacteria</taxon>
        <taxon>Bacillati</taxon>
        <taxon>Actinomycetota</taxon>
        <taxon>Actinomycetes</taxon>
        <taxon>Streptosporangiales</taxon>
        <taxon>Nocardiopsidaceae</taxon>
        <taxon>Streptomonospora</taxon>
    </lineage>
</organism>
<evidence type="ECO:0000256" key="5">
    <source>
        <dbReference type="RuleBase" id="RU361277"/>
    </source>
</evidence>
<feature type="domain" description="Alcohol dehydrogenase-like N-terminal" evidence="7">
    <location>
        <begin position="25"/>
        <end position="145"/>
    </location>
</feature>
<keyword evidence="3 5" id="KW-0862">Zinc</keyword>
<dbReference type="SUPFAM" id="SSF50129">
    <property type="entry name" value="GroES-like"/>
    <property type="match status" value="1"/>
</dbReference>
<evidence type="ECO:0000313" key="9">
    <source>
        <dbReference type="Proteomes" id="UP000292235"/>
    </source>
</evidence>
<dbReference type="EC" id="1.2.98.1" evidence="8"/>
<accession>A0A4P6PZE3</accession>
<dbReference type="InterPro" id="IPR011032">
    <property type="entry name" value="GroES-like_sf"/>
</dbReference>
<dbReference type="AlphaFoldDB" id="A0A4P6PZE3"/>
<dbReference type="PANTHER" id="PTHR42813">
    <property type="entry name" value="ZINC-TYPE ALCOHOL DEHYDROGENASE-LIKE"/>
    <property type="match status" value="1"/>
</dbReference>
<evidence type="ECO:0000256" key="3">
    <source>
        <dbReference type="ARBA" id="ARBA00022833"/>
    </source>
</evidence>
<keyword evidence="4 8" id="KW-0560">Oxidoreductase</keyword>
<dbReference type="Pfam" id="PF00107">
    <property type="entry name" value="ADH_zinc_N"/>
    <property type="match status" value="1"/>
</dbReference>
<keyword evidence="9" id="KW-1185">Reference proteome</keyword>
<dbReference type="Proteomes" id="UP000292235">
    <property type="component" value="Chromosome"/>
</dbReference>
<reference evidence="8 9" key="1">
    <citation type="submission" date="2019-02" db="EMBL/GenBank/DDBJ databases">
        <authorList>
            <person name="Khodamoradi S."/>
            <person name="Hahnke R.L."/>
            <person name="Kaempfer P."/>
            <person name="Schumann P."/>
            <person name="Rohde M."/>
            <person name="Steinert M."/>
            <person name="Luzhetskyy A."/>
            <person name="Wink J."/>
            <person name="Ruckert C."/>
        </authorList>
    </citation>
    <scope>NUCLEOTIDE SEQUENCE [LARGE SCALE GENOMIC DNA]</scope>
    <source>
        <strain evidence="8 9">M2</strain>
    </source>
</reference>
<evidence type="ECO:0000259" key="6">
    <source>
        <dbReference type="Pfam" id="PF00107"/>
    </source>
</evidence>
<dbReference type="OrthoDB" id="241504at2"/>
<sequence>MRAVTWQGVEDVRVQDVADPAIERPTDAVVEVTSTAICGSDLHLYSPLGVFMEPGDILGHESMGVVRETGSEVTGVRTGDRVVMPFNISCGHCHMCSRGCFAQCETTQVREYGNGASLFGYTKLYGHVPGGQAEYLRVPQAHFGPIRVPEGPPDERFLFLSDVLPTAWQAVVFADVPQGGSVAVVGLGPIGQMAARIARYQGAGEVFGLDTVPERLRMAERHGITTVDTGAEDDPVGFVRDRTDGRGPHSVIDAVGMESHGAPLGKAAQSMAQLLPDGVAEKLIERAGVDRLAALHLCFDLVRRCGTVSISGVYGGQADPMPMMELFDKGVQIRMGQAHVRRWTDDILPLLTDADADPLGVDDLVTHTVPLDQAPAAYEKFQHKRDGAIKMVLRPGAAA</sequence>
<proteinExistence type="inferred from homology"/>
<gene>
    <name evidence="8" type="primary">fdm</name>
    <name evidence="8" type="ORF">EKD16_08595</name>
</gene>
<dbReference type="EMBL" id="CP036455">
    <property type="protein sequence ID" value="QBI53513.1"/>
    <property type="molecule type" value="Genomic_DNA"/>
</dbReference>
<evidence type="ECO:0000256" key="1">
    <source>
        <dbReference type="ARBA" id="ARBA00001947"/>
    </source>
</evidence>
<dbReference type="InterPro" id="IPR036291">
    <property type="entry name" value="NAD(P)-bd_dom_sf"/>
</dbReference>
<feature type="domain" description="Alcohol dehydrogenase-like C-terminal" evidence="6">
    <location>
        <begin position="189"/>
        <end position="258"/>
    </location>
</feature>
<dbReference type="InterPro" id="IPR013149">
    <property type="entry name" value="ADH-like_C"/>
</dbReference>
<dbReference type="PROSITE" id="PS00059">
    <property type="entry name" value="ADH_ZINC"/>
    <property type="match status" value="1"/>
</dbReference>
<dbReference type="GO" id="GO:0047895">
    <property type="term" value="F:formaldehyde dismutase activity"/>
    <property type="evidence" value="ECO:0007669"/>
    <property type="project" value="UniProtKB-EC"/>
</dbReference>
<comment type="cofactor">
    <cofactor evidence="1 5">
        <name>Zn(2+)</name>
        <dbReference type="ChEBI" id="CHEBI:29105"/>
    </cofactor>
</comment>
<evidence type="ECO:0000313" key="8">
    <source>
        <dbReference type="EMBL" id="QBI53513.1"/>
    </source>
</evidence>
<name>A0A4P6PZE3_9ACTN</name>
<protein>
    <submittedName>
        <fullName evidence="8">Formaldehyde dismutase</fullName>
        <ecNumber evidence="8">1.2.98.1</ecNumber>
    </submittedName>
</protein>
<dbReference type="PANTHER" id="PTHR42813:SF2">
    <property type="entry name" value="DEHYDROGENASE, ZINC-CONTAINING, PUTATIVE (AFU_ORTHOLOGUE AFUA_2G02810)-RELATED"/>
    <property type="match status" value="1"/>
</dbReference>
<dbReference type="Gene3D" id="3.40.50.720">
    <property type="entry name" value="NAD(P)-binding Rossmann-like Domain"/>
    <property type="match status" value="1"/>
</dbReference>
<dbReference type="CDD" id="cd08283">
    <property type="entry name" value="FDH_like_1"/>
    <property type="match status" value="1"/>
</dbReference>
<dbReference type="InterPro" id="IPR002328">
    <property type="entry name" value="ADH_Zn_CS"/>
</dbReference>
<keyword evidence="2 5" id="KW-0479">Metal-binding</keyword>
<dbReference type="KEGG" id="strr:EKD16_08595"/>
<evidence type="ECO:0000259" key="7">
    <source>
        <dbReference type="Pfam" id="PF08240"/>
    </source>
</evidence>
<dbReference type="InterPro" id="IPR013154">
    <property type="entry name" value="ADH-like_N"/>
</dbReference>
<evidence type="ECO:0000256" key="4">
    <source>
        <dbReference type="ARBA" id="ARBA00023002"/>
    </source>
</evidence>
<evidence type="ECO:0000256" key="2">
    <source>
        <dbReference type="ARBA" id="ARBA00022723"/>
    </source>
</evidence>
<dbReference type="RefSeq" id="WP_131097865.1">
    <property type="nucleotide sequence ID" value="NZ_CP036455.1"/>
</dbReference>
<dbReference type="Pfam" id="PF08240">
    <property type="entry name" value="ADH_N"/>
    <property type="match status" value="1"/>
</dbReference>